<reference evidence="2 3" key="1">
    <citation type="submission" date="2021-01" db="EMBL/GenBank/DDBJ databases">
        <title>Whole genome shotgun sequence of Actinoplanes couchii NBRC 106145.</title>
        <authorList>
            <person name="Komaki H."/>
            <person name="Tamura T."/>
        </authorList>
    </citation>
    <scope>NUCLEOTIDE SEQUENCE [LARGE SCALE GENOMIC DNA]</scope>
    <source>
        <strain evidence="2 3">NBRC 106145</strain>
    </source>
</reference>
<sequence>MEFIPVLVTLAVLALIVVAFMKLPWAASVGMGVALVLVSGWLLNTLYIDEYPYMDHDANSIMEGVVFIGGSLLVGVFLAVTGLRRRPRAQVQ</sequence>
<feature type="transmembrane region" description="Helical" evidence="1">
    <location>
        <begin position="60"/>
        <end position="83"/>
    </location>
</feature>
<comment type="caution">
    <text evidence="2">The sequence shown here is derived from an EMBL/GenBank/DDBJ whole genome shotgun (WGS) entry which is preliminary data.</text>
</comment>
<keyword evidence="1" id="KW-1133">Transmembrane helix</keyword>
<accession>A0ABQ3XQK4</accession>
<organism evidence="2 3">
    <name type="scientific">Actinoplanes couchii</name>
    <dbReference type="NCBI Taxonomy" id="403638"/>
    <lineage>
        <taxon>Bacteria</taxon>
        <taxon>Bacillati</taxon>
        <taxon>Actinomycetota</taxon>
        <taxon>Actinomycetes</taxon>
        <taxon>Micromonosporales</taxon>
        <taxon>Micromonosporaceae</taxon>
        <taxon>Actinoplanes</taxon>
    </lineage>
</organism>
<keyword evidence="1" id="KW-0812">Transmembrane</keyword>
<name>A0ABQ3XQK4_9ACTN</name>
<evidence type="ECO:0000256" key="1">
    <source>
        <dbReference type="SAM" id="Phobius"/>
    </source>
</evidence>
<dbReference type="Proteomes" id="UP000612282">
    <property type="component" value="Unassembled WGS sequence"/>
</dbReference>
<evidence type="ECO:0000313" key="3">
    <source>
        <dbReference type="Proteomes" id="UP000612282"/>
    </source>
</evidence>
<feature type="transmembrane region" description="Helical" evidence="1">
    <location>
        <begin position="6"/>
        <end position="23"/>
    </location>
</feature>
<proteinExistence type="predicted"/>
<feature type="transmembrane region" description="Helical" evidence="1">
    <location>
        <begin position="30"/>
        <end position="48"/>
    </location>
</feature>
<dbReference type="EMBL" id="BOMG01000114">
    <property type="protein sequence ID" value="GID60786.1"/>
    <property type="molecule type" value="Genomic_DNA"/>
</dbReference>
<gene>
    <name evidence="2" type="ORF">Aco03nite_091900</name>
</gene>
<protein>
    <submittedName>
        <fullName evidence="2">Uncharacterized protein</fullName>
    </submittedName>
</protein>
<keyword evidence="1" id="KW-0472">Membrane</keyword>
<evidence type="ECO:0000313" key="2">
    <source>
        <dbReference type="EMBL" id="GID60786.1"/>
    </source>
</evidence>
<keyword evidence="3" id="KW-1185">Reference proteome</keyword>
<dbReference type="RefSeq" id="WP_203808116.1">
    <property type="nucleotide sequence ID" value="NZ_BAAAQE010000111.1"/>
</dbReference>